<reference evidence="4" key="1">
    <citation type="submission" date="2014-09" db="EMBL/GenBank/DDBJ databases">
        <authorList>
            <person name="Magalhaes I.L.F."/>
            <person name="Oliveira U."/>
            <person name="Santos F.R."/>
            <person name="Vidigal T.H.D.A."/>
            <person name="Brescovit A.D."/>
            <person name="Santos A.J."/>
        </authorList>
    </citation>
    <scope>NUCLEOTIDE SEQUENCE</scope>
    <source>
        <strain evidence="4">LMG 23848T</strain>
    </source>
</reference>
<evidence type="ECO:0000313" key="6">
    <source>
        <dbReference type="Proteomes" id="UP000068250"/>
    </source>
</evidence>
<dbReference type="EMBL" id="LN609302">
    <property type="protein sequence ID" value="CEF53962.1"/>
    <property type="molecule type" value="Genomic_DNA"/>
</dbReference>
<dbReference type="RefSeq" id="WP_059022806.1">
    <property type="nucleotide sequence ID" value="NZ_LN609302.1"/>
</dbReference>
<feature type="domain" description="N-acetyltransferase" evidence="3">
    <location>
        <begin position="4"/>
        <end position="149"/>
    </location>
</feature>
<gene>
    <name evidence="4" type="primary">rimI</name>
    <name evidence="4" type="ORF">AGA_505</name>
    <name evidence="5" type="ORF">GOB80_09980</name>
</gene>
<dbReference type="Pfam" id="PF00583">
    <property type="entry name" value="Acetyltransf_1"/>
    <property type="match status" value="1"/>
</dbReference>
<accession>A0A0U5F0X9</accession>
<organism evidence="4 6">
    <name type="scientific">Acetobacter ghanensis</name>
    <dbReference type="NCBI Taxonomy" id="431306"/>
    <lineage>
        <taxon>Bacteria</taxon>
        <taxon>Pseudomonadati</taxon>
        <taxon>Pseudomonadota</taxon>
        <taxon>Alphaproteobacteria</taxon>
        <taxon>Acetobacterales</taxon>
        <taxon>Acetobacteraceae</taxon>
        <taxon>Acetobacter</taxon>
    </lineage>
</organism>
<dbReference type="Proteomes" id="UP000657200">
    <property type="component" value="Unassembled WGS sequence"/>
</dbReference>
<dbReference type="PANTHER" id="PTHR43420">
    <property type="entry name" value="ACETYLTRANSFERASE"/>
    <property type="match status" value="1"/>
</dbReference>
<evidence type="ECO:0000313" key="5">
    <source>
        <dbReference type="EMBL" id="NHO39999.1"/>
    </source>
</evidence>
<dbReference type="GO" id="GO:0016747">
    <property type="term" value="F:acyltransferase activity, transferring groups other than amino-acyl groups"/>
    <property type="evidence" value="ECO:0007669"/>
    <property type="project" value="InterPro"/>
</dbReference>
<evidence type="ECO:0000259" key="3">
    <source>
        <dbReference type="PROSITE" id="PS51186"/>
    </source>
</evidence>
<name>A0A0U5F0X9_9PROT</name>
<keyword evidence="2 4" id="KW-0012">Acyltransferase</keyword>
<dbReference type="PANTHER" id="PTHR43420:SF12">
    <property type="entry name" value="N-ACETYLTRANSFERASE DOMAIN-CONTAINING PROTEIN"/>
    <property type="match status" value="1"/>
</dbReference>
<dbReference type="SUPFAM" id="SSF55729">
    <property type="entry name" value="Acyl-CoA N-acyltransferases (Nat)"/>
    <property type="match status" value="1"/>
</dbReference>
<proteinExistence type="predicted"/>
<dbReference type="InterPro" id="IPR016181">
    <property type="entry name" value="Acyl_CoA_acyltransferase"/>
</dbReference>
<reference evidence="5 7" key="3">
    <citation type="journal article" date="2020" name="Int. J. Syst. Evol. Microbiol.">
        <title>Novel acetic acid bacteria from cider fermentations: Acetobacter conturbans sp. nov. and Acetobacter fallax sp. nov.</title>
        <authorList>
            <person name="Sombolestani A.S."/>
            <person name="Cleenwerck I."/>
            <person name="Cnockaert M."/>
            <person name="Borremans W."/>
            <person name="Wieme A.D."/>
            <person name="De Vuyst L."/>
            <person name="Vandamme P."/>
        </authorList>
    </citation>
    <scope>NUCLEOTIDE SEQUENCE [LARGE SCALE GENOMIC DNA]</scope>
    <source>
        <strain evidence="5 7">LMG 23848</strain>
    </source>
</reference>
<dbReference type="PATRIC" id="fig|431306.5.peg.481"/>
<evidence type="ECO:0000256" key="1">
    <source>
        <dbReference type="ARBA" id="ARBA00022679"/>
    </source>
</evidence>
<dbReference type="EMBL" id="WOTE01000005">
    <property type="protein sequence ID" value="NHO39999.1"/>
    <property type="molecule type" value="Genomic_DNA"/>
</dbReference>
<dbReference type="STRING" id="431306.AGA_505"/>
<dbReference type="PROSITE" id="PS51186">
    <property type="entry name" value="GNAT"/>
    <property type="match status" value="1"/>
</dbReference>
<evidence type="ECO:0000256" key="2">
    <source>
        <dbReference type="ARBA" id="ARBA00023315"/>
    </source>
</evidence>
<dbReference type="InterPro" id="IPR000182">
    <property type="entry name" value="GNAT_dom"/>
</dbReference>
<keyword evidence="1 4" id="KW-0808">Transferase</keyword>
<evidence type="ECO:0000313" key="7">
    <source>
        <dbReference type="Proteomes" id="UP000657200"/>
    </source>
</evidence>
<dbReference type="AlphaFoldDB" id="A0A0U5F0X9"/>
<dbReference type="EC" id="2.3.1.128" evidence="4"/>
<sequence length="152" mass="15743">MASVHIAVVGAGYAEVLARLHADCFVPQDQWNGAAMASLLASPGVSAGLILVGEHPAGFVMLRCIAGEAEILTLCVLPGYRRQGLAAQLVAWSLTSAAAQKAEMVFLEVSVANHAAQAVYAQAGFVQKGQRRAYYPDGSDALVLAYAVSAVG</sequence>
<reference evidence="6" key="2">
    <citation type="submission" date="2014-09" db="EMBL/GenBank/DDBJ databases">
        <authorList>
            <person name="Illeghems K.G."/>
        </authorList>
    </citation>
    <scope>NUCLEOTIDE SEQUENCE [LARGE SCALE GENOMIC DNA]</scope>
    <source>
        <strain evidence="6">LMG 23848T</strain>
    </source>
</reference>
<dbReference type="Proteomes" id="UP000068250">
    <property type="component" value="Chromosome I"/>
</dbReference>
<keyword evidence="7" id="KW-1185">Reference proteome</keyword>
<dbReference type="Gene3D" id="3.40.630.30">
    <property type="match status" value="1"/>
</dbReference>
<dbReference type="CDD" id="cd04301">
    <property type="entry name" value="NAT_SF"/>
    <property type="match status" value="1"/>
</dbReference>
<dbReference type="InterPro" id="IPR050680">
    <property type="entry name" value="YpeA/RimI_acetyltransf"/>
</dbReference>
<evidence type="ECO:0000313" key="4">
    <source>
        <dbReference type="EMBL" id="CEF53962.1"/>
    </source>
</evidence>
<protein>
    <submittedName>
        <fullName evidence="5">GNAT family N-acetyltransferase</fullName>
    </submittedName>
    <submittedName>
        <fullName evidence="4">Ribosomal-protein-alanine N-acetyltransferase</fullName>
        <ecNumber evidence="4">2.3.1.128</ecNumber>
    </submittedName>
</protein>
<dbReference type="OrthoDB" id="9804026at2"/>